<dbReference type="GO" id="GO:0005543">
    <property type="term" value="F:phospholipid binding"/>
    <property type="evidence" value="ECO:0007669"/>
    <property type="project" value="TreeGrafter"/>
</dbReference>
<keyword evidence="1" id="KW-0812">Transmembrane</keyword>
<feature type="domain" description="Mce/MlaD" evidence="2">
    <location>
        <begin position="43"/>
        <end position="124"/>
    </location>
</feature>
<protein>
    <submittedName>
        <fullName evidence="3">Mammalian cell entry related protein</fullName>
    </submittedName>
</protein>
<dbReference type="PANTHER" id="PTHR33371:SF4">
    <property type="entry name" value="INTERMEMBRANE PHOSPHOLIPID TRANSPORT SYSTEM BINDING PROTEIN MLAD"/>
    <property type="match status" value="1"/>
</dbReference>
<feature type="transmembrane region" description="Helical" evidence="1">
    <location>
        <begin position="12"/>
        <end position="32"/>
    </location>
</feature>
<evidence type="ECO:0000256" key="1">
    <source>
        <dbReference type="SAM" id="Phobius"/>
    </source>
</evidence>
<reference evidence="4" key="1">
    <citation type="submission" date="2018-02" db="EMBL/GenBank/DDBJ databases">
        <authorList>
            <person name="Hausmann B."/>
        </authorList>
    </citation>
    <scope>NUCLEOTIDE SEQUENCE [LARGE SCALE GENOMIC DNA]</scope>
    <source>
        <strain evidence="4">Peat soil MAG SbA1</strain>
    </source>
</reference>
<evidence type="ECO:0000313" key="3">
    <source>
        <dbReference type="EMBL" id="SPF36554.1"/>
    </source>
</evidence>
<dbReference type="AlphaFoldDB" id="A0A2U3KA48"/>
<evidence type="ECO:0000259" key="2">
    <source>
        <dbReference type="Pfam" id="PF02470"/>
    </source>
</evidence>
<sequence>MPSQKQLQWSQLRVGITVIVASLVLAVLLFLISNTAGLFTRRVTLRSYFDNAEGLRMGAPVRLSGVDIGNVAGIRIVTTKDKQGTPVEVVMKVSTKYEGALRRDSVTSLETAGVLGETYLDIDSSQAVGPVARDGDILPTQVHPDFNQVVRASQSTLQNMDALLKRADRILAFAESGKGSLGKLIYDPTLYNRLSVTVADLQKIVDQVGSGQGSLGALISRNDAYDKFLATLDKMNAVIDDMQQGKGTAGKFLKDPTLYNNANDTIANMKKLTEDINAGKGTIGKLSKDEELAKKLDTTITKLSELTTELEAGQGTVGKLIKDESLYNNANQALVETRDLLKGIRENPKKYLSIKMHIF</sequence>
<dbReference type="EMBL" id="OMOD01000065">
    <property type="protein sequence ID" value="SPF36554.1"/>
    <property type="molecule type" value="Genomic_DNA"/>
</dbReference>
<gene>
    <name evidence="3" type="ORF">SBA1_1570003</name>
</gene>
<dbReference type="PANTHER" id="PTHR33371">
    <property type="entry name" value="INTERMEMBRANE PHOSPHOLIPID TRANSPORT SYSTEM BINDING PROTEIN MLAD-RELATED"/>
    <property type="match status" value="1"/>
</dbReference>
<dbReference type="Proteomes" id="UP000238701">
    <property type="component" value="Unassembled WGS sequence"/>
</dbReference>
<accession>A0A2U3KA48</accession>
<dbReference type="Pfam" id="PF02470">
    <property type="entry name" value="MlaD"/>
    <property type="match status" value="1"/>
</dbReference>
<keyword evidence="1" id="KW-0472">Membrane</keyword>
<dbReference type="InterPro" id="IPR052336">
    <property type="entry name" value="MlaD_Phospholipid_Transporter"/>
</dbReference>
<proteinExistence type="predicted"/>
<keyword evidence="1" id="KW-1133">Transmembrane helix</keyword>
<dbReference type="OrthoDB" id="9798731at2"/>
<dbReference type="InterPro" id="IPR003399">
    <property type="entry name" value="Mce/MlaD"/>
</dbReference>
<organism evidence="3 4">
    <name type="scientific">Candidatus Sulfotelmatobacter kueseliae</name>
    <dbReference type="NCBI Taxonomy" id="2042962"/>
    <lineage>
        <taxon>Bacteria</taxon>
        <taxon>Pseudomonadati</taxon>
        <taxon>Acidobacteriota</taxon>
        <taxon>Terriglobia</taxon>
        <taxon>Terriglobales</taxon>
        <taxon>Candidatus Korobacteraceae</taxon>
        <taxon>Candidatus Sulfotelmatobacter</taxon>
    </lineage>
</organism>
<name>A0A2U3KA48_9BACT</name>
<evidence type="ECO:0000313" key="4">
    <source>
        <dbReference type="Proteomes" id="UP000238701"/>
    </source>
</evidence>
<dbReference type="GO" id="GO:0005548">
    <property type="term" value="F:phospholipid transporter activity"/>
    <property type="evidence" value="ECO:0007669"/>
    <property type="project" value="TreeGrafter"/>
</dbReference>